<gene>
    <name evidence="10" type="ORF">MPDQ_004823</name>
</gene>
<comment type="subcellular location">
    <subcellularLocation>
        <location evidence="1">Membrane</location>
        <topology evidence="1">Multi-pass membrane protein</topology>
    </subcellularLocation>
</comment>
<evidence type="ECO:0000256" key="6">
    <source>
        <dbReference type="ARBA" id="ARBA00037968"/>
    </source>
</evidence>
<dbReference type="STRING" id="5098.A0A507QLC0"/>
<feature type="transmembrane region" description="Helical" evidence="8">
    <location>
        <begin position="413"/>
        <end position="436"/>
    </location>
</feature>
<dbReference type="EMBL" id="VIFY01000315">
    <property type="protein sequence ID" value="TQB67747.1"/>
    <property type="molecule type" value="Genomic_DNA"/>
</dbReference>
<feature type="transmembrane region" description="Helical" evidence="8">
    <location>
        <begin position="41"/>
        <end position="59"/>
    </location>
</feature>
<comment type="caution">
    <text evidence="10">The sequence shown here is derived from an EMBL/GenBank/DDBJ whole genome shotgun (WGS) entry which is preliminary data.</text>
</comment>
<feature type="transmembrane region" description="Helical" evidence="8">
    <location>
        <begin position="448"/>
        <end position="467"/>
    </location>
</feature>
<comment type="similarity">
    <text evidence="6">Belongs to the major facilitator superfamily. Allantoate permease family.</text>
</comment>
<evidence type="ECO:0000256" key="4">
    <source>
        <dbReference type="ARBA" id="ARBA00022989"/>
    </source>
</evidence>
<dbReference type="InterPro" id="IPR020846">
    <property type="entry name" value="MFS_dom"/>
</dbReference>
<dbReference type="Pfam" id="PF07690">
    <property type="entry name" value="MFS_1"/>
    <property type="match status" value="1"/>
</dbReference>
<feature type="transmembrane region" description="Helical" evidence="8">
    <location>
        <begin position="89"/>
        <end position="109"/>
    </location>
</feature>
<organism evidence="10 11">
    <name type="scientific">Monascus purpureus</name>
    <name type="common">Red mold</name>
    <name type="synonym">Monascus anka</name>
    <dbReference type="NCBI Taxonomy" id="5098"/>
    <lineage>
        <taxon>Eukaryota</taxon>
        <taxon>Fungi</taxon>
        <taxon>Dikarya</taxon>
        <taxon>Ascomycota</taxon>
        <taxon>Pezizomycotina</taxon>
        <taxon>Eurotiomycetes</taxon>
        <taxon>Eurotiomycetidae</taxon>
        <taxon>Eurotiales</taxon>
        <taxon>Aspergillaceae</taxon>
        <taxon>Monascus</taxon>
    </lineage>
</organism>
<protein>
    <recommendedName>
        <fullName evidence="9">Major facilitator superfamily (MFS) profile domain-containing protein</fullName>
    </recommendedName>
</protein>
<feature type="domain" description="Major facilitator superfamily (MFS) profile" evidence="9">
    <location>
        <begin position="49"/>
        <end position="500"/>
    </location>
</feature>
<evidence type="ECO:0000313" key="11">
    <source>
        <dbReference type="Proteomes" id="UP000319663"/>
    </source>
</evidence>
<feature type="transmembrane region" description="Helical" evidence="8">
    <location>
        <begin position="383"/>
        <end position="401"/>
    </location>
</feature>
<evidence type="ECO:0000256" key="5">
    <source>
        <dbReference type="ARBA" id="ARBA00023136"/>
    </source>
</evidence>
<feature type="transmembrane region" description="Helical" evidence="8">
    <location>
        <begin position="353"/>
        <end position="371"/>
    </location>
</feature>
<evidence type="ECO:0000256" key="8">
    <source>
        <dbReference type="SAM" id="Phobius"/>
    </source>
</evidence>
<dbReference type="Gene3D" id="1.20.1250.20">
    <property type="entry name" value="MFS general substrate transporter like domains"/>
    <property type="match status" value="1"/>
</dbReference>
<keyword evidence="4 8" id="KW-1133">Transmembrane helix</keyword>
<dbReference type="AlphaFoldDB" id="A0A507QLC0"/>
<dbReference type="OrthoDB" id="3639251at2759"/>
<feature type="transmembrane region" description="Helical" evidence="8">
    <location>
        <begin position="322"/>
        <end position="341"/>
    </location>
</feature>
<dbReference type="GO" id="GO:0016020">
    <property type="term" value="C:membrane"/>
    <property type="evidence" value="ECO:0007669"/>
    <property type="project" value="UniProtKB-SubCell"/>
</dbReference>
<keyword evidence="3 8" id="KW-0812">Transmembrane</keyword>
<feature type="transmembrane region" description="Helical" evidence="8">
    <location>
        <begin position="211"/>
        <end position="234"/>
    </location>
</feature>
<dbReference type="GO" id="GO:0022857">
    <property type="term" value="F:transmembrane transporter activity"/>
    <property type="evidence" value="ECO:0007669"/>
    <property type="project" value="InterPro"/>
</dbReference>
<dbReference type="PANTHER" id="PTHR43791:SF64">
    <property type="entry name" value="MAJOR FACILITATOR SUPERFAMILY (MFS) PROFILE DOMAIN-CONTAINING PROTEIN"/>
    <property type="match status" value="1"/>
</dbReference>
<feature type="region of interest" description="Disordered" evidence="7">
    <location>
        <begin position="1"/>
        <end position="28"/>
    </location>
</feature>
<feature type="transmembrane region" description="Helical" evidence="8">
    <location>
        <begin position="146"/>
        <end position="167"/>
    </location>
</feature>
<keyword evidence="11" id="KW-1185">Reference proteome</keyword>
<reference evidence="10 11" key="1">
    <citation type="submission" date="2019-06" db="EMBL/GenBank/DDBJ databases">
        <title>Wine fermentation using esterase from Monascus purpureus.</title>
        <authorList>
            <person name="Geng C."/>
            <person name="Zhang Y."/>
        </authorList>
    </citation>
    <scope>NUCLEOTIDE SEQUENCE [LARGE SCALE GENOMIC DNA]</scope>
    <source>
        <strain evidence="10">HQ1</strain>
    </source>
</reference>
<evidence type="ECO:0000256" key="2">
    <source>
        <dbReference type="ARBA" id="ARBA00022448"/>
    </source>
</evidence>
<dbReference type="InterPro" id="IPR011701">
    <property type="entry name" value="MFS"/>
</dbReference>
<name>A0A507QLC0_MONPU</name>
<keyword evidence="5 8" id="KW-0472">Membrane</keyword>
<proteinExistence type="inferred from homology"/>
<evidence type="ECO:0000256" key="7">
    <source>
        <dbReference type="SAM" id="MobiDB-lite"/>
    </source>
</evidence>
<keyword evidence="2" id="KW-0813">Transport</keyword>
<evidence type="ECO:0000256" key="1">
    <source>
        <dbReference type="ARBA" id="ARBA00004141"/>
    </source>
</evidence>
<dbReference type="FunFam" id="1.20.1250.20:FF:000065">
    <property type="entry name" value="Putative MFS pantothenate transporter"/>
    <property type="match status" value="1"/>
</dbReference>
<dbReference type="PANTHER" id="PTHR43791">
    <property type="entry name" value="PERMEASE-RELATED"/>
    <property type="match status" value="1"/>
</dbReference>
<evidence type="ECO:0000313" key="10">
    <source>
        <dbReference type="EMBL" id="TQB67747.1"/>
    </source>
</evidence>
<dbReference type="InterPro" id="IPR036259">
    <property type="entry name" value="MFS_trans_sf"/>
</dbReference>
<dbReference type="Proteomes" id="UP000319663">
    <property type="component" value="Unassembled WGS sequence"/>
</dbReference>
<accession>A0A507QLC0</accession>
<evidence type="ECO:0000259" key="9">
    <source>
        <dbReference type="PROSITE" id="PS50850"/>
    </source>
</evidence>
<sequence length="500" mass="56399">MATKDAVIVSSEDRGEVSDEPLTPVDGEQIDEIDPKEERAFLWRLDIGFLVIGFLGYAFKYLDQTNISNAYVSGMQEDLHLYGNELNYFTTYFNIGYMVMLYPSCVIVSYLGPSWWLPFCEVIWGILTCCLSTATNYKQVYGLRFLVGFFEGSTWPGYYTIISQWYLPEEMSLRMSLYNIAQPVGAMMSGAMQGALATNLQGALGRAGWRWAFLVNGVCTIFIALFAFILLPGYPERPNPLARLYLKPRHIEIALARTRRVRRKPQKGLTVKSFLRCFTFWQLWAFAVAWSIGFNTTPSNYFNLWLKSLKNPDGTRKYSVGMLNYLPIAGQAVQLVAELLFSGFSDLLGVRLPFLLLHSAINIASLIILIIRPSNEHTYMAGWYMNFIGAVSTMLLCAWAAEYLEGEPEVRTVLFATGTIMSYAWTAFLPIAAFPAEEAPNWRVGSKVYLGLACLAAAIFVGIHFGLKWTYRDKNGEGRRTRATATLEHVRGILGKRESV</sequence>
<dbReference type="SUPFAM" id="SSF103473">
    <property type="entry name" value="MFS general substrate transporter"/>
    <property type="match status" value="1"/>
</dbReference>
<dbReference type="PROSITE" id="PS50850">
    <property type="entry name" value="MFS"/>
    <property type="match status" value="1"/>
</dbReference>
<evidence type="ECO:0000256" key="3">
    <source>
        <dbReference type="ARBA" id="ARBA00022692"/>
    </source>
</evidence>